<dbReference type="AlphaFoldDB" id="A0AA86NFC8"/>
<dbReference type="Proteomes" id="UP001642409">
    <property type="component" value="Unassembled WGS sequence"/>
</dbReference>
<dbReference type="EMBL" id="CAXDID020000548">
    <property type="protein sequence ID" value="CAL6101773.1"/>
    <property type="molecule type" value="Genomic_DNA"/>
</dbReference>
<feature type="domain" description="HTH myb-type" evidence="4">
    <location>
        <begin position="90"/>
        <end position="135"/>
    </location>
</feature>
<dbReference type="PROSITE" id="PS51293">
    <property type="entry name" value="SANT"/>
    <property type="match status" value="1"/>
</dbReference>
<dbReference type="InterPro" id="IPR017930">
    <property type="entry name" value="Myb_dom"/>
</dbReference>
<gene>
    <name evidence="5" type="ORF">HINF_LOCUS6249</name>
    <name evidence="6" type="ORF">HINF_LOCUS71350</name>
</gene>
<name>A0AA86NFC8_9EUKA</name>
<dbReference type="InterPro" id="IPR017884">
    <property type="entry name" value="SANT_dom"/>
</dbReference>
<dbReference type="SMART" id="SM00717">
    <property type="entry name" value="SANT"/>
    <property type="match status" value="1"/>
</dbReference>
<evidence type="ECO:0000313" key="5">
    <source>
        <dbReference type="EMBL" id="CAI9918604.1"/>
    </source>
</evidence>
<keyword evidence="7" id="KW-1185">Reference proteome</keyword>
<feature type="domain" description="SANT" evidence="3">
    <location>
        <begin position="85"/>
        <end position="135"/>
    </location>
</feature>
<sequence length="179" mass="21505">MVYSDQLSYFWRNDNEQISVKQPHYFNKNQNIQTLSYVNIKTVLPTLFWIQSEFEYLKITNSSNSNAPVLHVMFKLVLLFTSRMKIVQVWTSEEMEVFKDLIDKYQNDFRQIAQEMNRTYNQIRSQYYNLQRKPARRVQKTEAKQAPSPQPNSNDTSNSSDQIYTQQFLDQLLNYFIKE</sequence>
<evidence type="ECO:0000313" key="6">
    <source>
        <dbReference type="EMBL" id="CAL6101773.1"/>
    </source>
</evidence>
<dbReference type="Gene3D" id="1.10.10.60">
    <property type="entry name" value="Homeodomain-like"/>
    <property type="match status" value="1"/>
</dbReference>
<dbReference type="Pfam" id="PF00249">
    <property type="entry name" value="Myb_DNA-binding"/>
    <property type="match status" value="1"/>
</dbReference>
<dbReference type="InterPro" id="IPR001005">
    <property type="entry name" value="SANT/Myb"/>
</dbReference>
<proteinExistence type="predicted"/>
<evidence type="ECO:0000256" key="2">
    <source>
        <dbReference type="SAM" id="MobiDB-lite"/>
    </source>
</evidence>
<feature type="compositionally biased region" description="Polar residues" evidence="2">
    <location>
        <begin position="151"/>
        <end position="160"/>
    </location>
</feature>
<reference evidence="6 7" key="2">
    <citation type="submission" date="2024-07" db="EMBL/GenBank/DDBJ databases">
        <authorList>
            <person name="Akdeniz Z."/>
        </authorList>
    </citation>
    <scope>NUCLEOTIDE SEQUENCE [LARGE SCALE GENOMIC DNA]</scope>
</reference>
<evidence type="ECO:0000256" key="1">
    <source>
        <dbReference type="SAM" id="Coils"/>
    </source>
</evidence>
<feature type="coiled-coil region" evidence="1">
    <location>
        <begin position="102"/>
        <end position="133"/>
    </location>
</feature>
<accession>A0AA86NFC8</accession>
<evidence type="ECO:0000259" key="4">
    <source>
        <dbReference type="PROSITE" id="PS51294"/>
    </source>
</evidence>
<keyword evidence="1" id="KW-0175">Coiled coil</keyword>
<dbReference type="CDD" id="cd00167">
    <property type="entry name" value="SANT"/>
    <property type="match status" value="1"/>
</dbReference>
<evidence type="ECO:0000259" key="3">
    <source>
        <dbReference type="PROSITE" id="PS51293"/>
    </source>
</evidence>
<dbReference type="EMBL" id="CATOUU010000162">
    <property type="protein sequence ID" value="CAI9918604.1"/>
    <property type="molecule type" value="Genomic_DNA"/>
</dbReference>
<evidence type="ECO:0000313" key="7">
    <source>
        <dbReference type="Proteomes" id="UP001642409"/>
    </source>
</evidence>
<dbReference type="PROSITE" id="PS51294">
    <property type="entry name" value="HTH_MYB"/>
    <property type="match status" value="1"/>
</dbReference>
<dbReference type="InterPro" id="IPR009057">
    <property type="entry name" value="Homeodomain-like_sf"/>
</dbReference>
<organism evidence="5">
    <name type="scientific">Hexamita inflata</name>
    <dbReference type="NCBI Taxonomy" id="28002"/>
    <lineage>
        <taxon>Eukaryota</taxon>
        <taxon>Metamonada</taxon>
        <taxon>Diplomonadida</taxon>
        <taxon>Hexamitidae</taxon>
        <taxon>Hexamitinae</taxon>
        <taxon>Hexamita</taxon>
    </lineage>
</organism>
<comment type="caution">
    <text evidence="5">The sequence shown here is derived from an EMBL/GenBank/DDBJ whole genome shotgun (WGS) entry which is preliminary data.</text>
</comment>
<feature type="region of interest" description="Disordered" evidence="2">
    <location>
        <begin position="138"/>
        <end position="160"/>
    </location>
</feature>
<protein>
    <submittedName>
        <fullName evidence="5">SANT/Myb domain</fullName>
    </submittedName>
    <submittedName>
        <fullName evidence="6">SANT/Myb_domain</fullName>
    </submittedName>
</protein>
<reference evidence="5" key="1">
    <citation type="submission" date="2023-06" db="EMBL/GenBank/DDBJ databases">
        <authorList>
            <person name="Kurt Z."/>
        </authorList>
    </citation>
    <scope>NUCLEOTIDE SEQUENCE</scope>
</reference>
<dbReference type="SUPFAM" id="SSF46689">
    <property type="entry name" value="Homeodomain-like"/>
    <property type="match status" value="1"/>
</dbReference>